<dbReference type="AlphaFoldDB" id="A0A7K5HBU1"/>
<keyword evidence="1" id="KW-0175">Coiled coil</keyword>
<feature type="non-terminal residue" evidence="3">
    <location>
        <position position="1"/>
    </location>
</feature>
<evidence type="ECO:0000256" key="2">
    <source>
        <dbReference type="SAM" id="MobiDB-lite"/>
    </source>
</evidence>
<feature type="region of interest" description="Disordered" evidence="2">
    <location>
        <begin position="193"/>
        <end position="220"/>
    </location>
</feature>
<accession>A0A7K5HBU1</accession>
<proteinExistence type="predicted"/>
<name>A0A7K5HBU1_CROSL</name>
<evidence type="ECO:0000313" key="3">
    <source>
        <dbReference type="EMBL" id="NWS66775.1"/>
    </source>
</evidence>
<evidence type="ECO:0000313" key="4">
    <source>
        <dbReference type="Proteomes" id="UP000549499"/>
    </source>
</evidence>
<dbReference type="Proteomes" id="UP000549499">
    <property type="component" value="Unassembled WGS sequence"/>
</dbReference>
<dbReference type="OrthoDB" id="9025135at2759"/>
<sequence length="316" mass="36483">AMAAFDPTNQSVPCIEPETDCITPRMKLWDDVFVSIDDKWMNEIYCQPPFVSHRKLFSKKAQNEWSIWEENRALWEENQNLWMENRMLYEENKTLQRLLSQNKAVQIVYTDATQKILQKENKPSSFLQEMSTDFQTRSGDKALQVVRGNNRVLEDFQQERKTVPIIREVKKAITVHEESKDASSDLQKDTDAITDVEEDNPGPTSQQEHGAKRKSTTTTQNKIQCAPSMQGNDEILKALQDLHKLLCIYLKANPVPGEKQDCYLLYDVNKRFQEEYSKLKLQLNAVKNTVSGITAQMEMLENELIVITSPVYEEAG</sequence>
<evidence type="ECO:0000256" key="1">
    <source>
        <dbReference type="SAM" id="Coils"/>
    </source>
</evidence>
<reference evidence="3 4" key="1">
    <citation type="submission" date="2019-09" db="EMBL/GenBank/DDBJ databases">
        <title>Bird 10,000 Genomes (B10K) Project - Family phase.</title>
        <authorList>
            <person name="Zhang G."/>
        </authorList>
    </citation>
    <scope>NUCLEOTIDE SEQUENCE [LARGE SCALE GENOMIC DNA]</scope>
    <source>
        <strain evidence="3">B10K-DU-003-44</strain>
        <tissue evidence="3">Muscle</tissue>
    </source>
</reference>
<keyword evidence="4" id="KW-1185">Reference proteome</keyword>
<feature type="coiled-coil region" evidence="1">
    <location>
        <begin position="269"/>
        <end position="303"/>
    </location>
</feature>
<gene>
    <name evidence="3" type="primary">Spert</name>
    <name evidence="3" type="ORF">CROSUL_R03411</name>
</gene>
<feature type="non-terminal residue" evidence="3">
    <location>
        <position position="316"/>
    </location>
</feature>
<organism evidence="3 4">
    <name type="scientific">Crotophaga sulcirostris</name>
    <name type="common">Groove-billed ani</name>
    <dbReference type="NCBI Taxonomy" id="33598"/>
    <lineage>
        <taxon>Eukaryota</taxon>
        <taxon>Metazoa</taxon>
        <taxon>Chordata</taxon>
        <taxon>Craniata</taxon>
        <taxon>Vertebrata</taxon>
        <taxon>Euteleostomi</taxon>
        <taxon>Archelosauria</taxon>
        <taxon>Archosauria</taxon>
        <taxon>Dinosauria</taxon>
        <taxon>Saurischia</taxon>
        <taxon>Theropoda</taxon>
        <taxon>Coelurosauria</taxon>
        <taxon>Aves</taxon>
        <taxon>Neognathae</taxon>
        <taxon>Neoaves</taxon>
        <taxon>Otidimorphae</taxon>
        <taxon>Cuculiformes</taxon>
        <taxon>Crotophagidae</taxon>
        <taxon>Crotophaga</taxon>
    </lineage>
</organism>
<protein>
    <submittedName>
        <fullName evidence="3">SPERT protein</fullName>
    </submittedName>
</protein>
<dbReference type="EMBL" id="VYZB01000025">
    <property type="protein sequence ID" value="NWS66775.1"/>
    <property type="molecule type" value="Genomic_DNA"/>
</dbReference>
<comment type="caution">
    <text evidence="3">The sequence shown here is derived from an EMBL/GenBank/DDBJ whole genome shotgun (WGS) entry which is preliminary data.</text>
</comment>